<dbReference type="InParanoid" id="A0A330L334"/>
<dbReference type="PANTHER" id="PTHR43792">
    <property type="entry name" value="GNAT FAMILY, PUTATIVE (AFU_ORTHOLOGUE AFUA_3G00765)-RELATED-RELATED"/>
    <property type="match status" value="1"/>
</dbReference>
<dbReference type="InterPro" id="IPR051531">
    <property type="entry name" value="N-acetyltransferase"/>
</dbReference>
<evidence type="ECO:0000256" key="1">
    <source>
        <dbReference type="ARBA" id="ARBA00022679"/>
    </source>
</evidence>
<keyword evidence="6" id="KW-1185">Reference proteome</keyword>
<feature type="domain" description="N-acetyltransferase" evidence="4">
    <location>
        <begin position="19"/>
        <end position="174"/>
    </location>
</feature>
<comment type="similarity">
    <text evidence="3">Belongs to the acetyltransferase family. RimJ subfamily.</text>
</comment>
<reference evidence="6" key="1">
    <citation type="submission" date="2018-04" db="EMBL/GenBank/DDBJ databases">
        <authorList>
            <person name="Lucker S."/>
            <person name="Sakoula D."/>
        </authorList>
    </citation>
    <scope>NUCLEOTIDE SEQUENCE [LARGE SCALE GENOMIC DNA]</scope>
</reference>
<sequence>MTRDDHTMAAVPSLTTARLLLRPFHLSDAPNIQQLAGAEEVAAGTFFPHPYEDGMAEQWIVDQEQAHESGTAVSFAITLADHATFIGSISLDIVSIHQHARLGYWLGVPYWNHGYGTEAVGAVLHYGFMQLNLHRIYSPHFQGNAASGRVLQKVGMTYEGRMREHYVRFGRPVDLELYGMLKREFMERT</sequence>
<dbReference type="FunCoup" id="A0A330L334">
    <property type="interactions" value="116"/>
</dbReference>
<proteinExistence type="inferred from homology"/>
<dbReference type="Gene3D" id="3.40.630.30">
    <property type="match status" value="1"/>
</dbReference>
<dbReference type="GO" id="GO:0016747">
    <property type="term" value="F:acyltransferase activity, transferring groups other than amino-acyl groups"/>
    <property type="evidence" value="ECO:0007669"/>
    <property type="project" value="InterPro"/>
</dbReference>
<dbReference type="SUPFAM" id="SSF55729">
    <property type="entry name" value="Acyl-CoA N-acyltransferases (Nat)"/>
    <property type="match status" value="1"/>
</dbReference>
<dbReference type="Pfam" id="PF13302">
    <property type="entry name" value="Acetyltransf_3"/>
    <property type="match status" value="1"/>
</dbReference>
<keyword evidence="2 5" id="KW-0012">Acyltransferase</keyword>
<dbReference type="AlphaFoldDB" id="A0A330L334"/>
<dbReference type="PROSITE" id="PS51186">
    <property type="entry name" value="GNAT"/>
    <property type="match status" value="1"/>
</dbReference>
<evidence type="ECO:0000259" key="4">
    <source>
        <dbReference type="PROSITE" id="PS51186"/>
    </source>
</evidence>
<dbReference type="EC" id="2.3.1.-" evidence="5"/>
<evidence type="ECO:0000256" key="3">
    <source>
        <dbReference type="ARBA" id="ARBA00038502"/>
    </source>
</evidence>
<organism evidence="5 6">
    <name type="scientific">Nitrospira lenta</name>
    <dbReference type="NCBI Taxonomy" id="1436998"/>
    <lineage>
        <taxon>Bacteria</taxon>
        <taxon>Pseudomonadati</taxon>
        <taxon>Nitrospirota</taxon>
        <taxon>Nitrospiria</taxon>
        <taxon>Nitrospirales</taxon>
        <taxon>Nitrospiraceae</taxon>
        <taxon>Nitrospira</taxon>
    </lineage>
</organism>
<name>A0A330L334_9BACT</name>
<evidence type="ECO:0000313" key="6">
    <source>
        <dbReference type="Proteomes" id="UP000248168"/>
    </source>
</evidence>
<dbReference type="InterPro" id="IPR016181">
    <property type="entry name" value="Acyl_CoA_acyltransferase"/>
</dbReference>
<dbReference type="InterPro" id="IPR000182">
    <property type="entry name" value="GNAT_dom"/>
</dbReference>
<dbReference type="PANTHER" id="PTHR43792:SF8">
    <property type="entry name" value="[RIBOSOMAL PROTEIN US5]-ALANINE N-ACETYLTRANSFERASE"/>
    <property type="match status" value="1"/>
</dbReference>
<protein>
    <submittedName>
        <fullName evidence="5">Putative N-acetyltransferase, GCN5-related</fullName>
        <ecNumber evidence="5">2.3.1.-</ecNumber>
    </submittedName>
</protein>
<accession>A0A330L334</accession>
<gene>
    <name evidence="5" type="ORF">NITLEN_100089</name>
</gene>
<evidence type="ECO:0000256" key="2">
    <source>
        <dbReference type="ARBA" id="ARBA00023315"/>
    </source>
</evidence>
<evidence type="ECO:0000313" key="5">
    <source>
        <dbReference type="EMBL" id="SPP64219.1"/>
    </source>
</evidence>
<dbReference type="EMBL" id="OUNR01000002">
    <property type="protein sequence ID" value="SPP64219.1"/>
    <property type="molecule type" value="Genomic_DNA"/>
</dbReference>
<keyword evidence="1 5" id="KW-0808">Transferase</keyword>
<dbReference type="Proteomes" id="UP000248168">
    <property type="component" value="Unassembled WGS sequence"/>
</dbReference>